<keyword evidence="3 5" id="KW-0479">Metal-binding</keyword>
<dbReference type="RefSeq" id="WP_088841533.1">
    <property type="nucleotide sequence ID" value="NZ_FYEW01000001.1"/>
</dbReference>
<sequence>MPDSQILPDIQTEADIKRLIDTFYDKVNADELLGPIFNTVAQVHWPAHLPTMYDFWSSLLLGTSRYRGRPFPKHMALPVDITHFERWLALFTGTVRENFEGPKADEACVKAGNIARMFEYRIRQARNPLAIL</sequence>
<dbReference type="CDD" id="cd08916">
    <property type="entry name" value="TrHb3_P"/>
    <property type="match status" value="1"/>
</dbReference>
<accession>A0A212T1V4</accession>
<dbReference type="Gene3D" id="1.10.490.10">
    <property type="entry name" value="Globins"/>
    <property type="match status" value="1"/>
</dbReference>
<name>A0A212T1V4_9BACT</name>
<dbReference type="GO" id="GO:0046872">
    <property type="term" value="F:metal ion binding"/>
    <property type="evidence" value="ECO:0007669"/>
    <property type="project" value="UniProtKB-KW"/>
</dbReference>
<dbReference type="AlphaFoldDB" id="A0A212T1V4"/>
<evidence type="ECO:0000256" key="2">
    <source>
        <dbReference type="ARBA" id="ARBA00022617"/>
    </source>
</evidence>
<gene>
    <name evidence="6" type="ORF">SAMN06265337_0168</name>
</gene>
<keyword evidence="7" id="KW-1185">Reference proteome</keyword>
<dbReference type="InterPro" id="IPR012292">
    <property type="entry name" value="Globin/Proto"/>
</dbReference>
<dbReference type="Pfam" id="PF01152">
    <property type="entry name" value="Bac_globin"/>
    <property type="match status" value="1"/>
</dbReference>
<dbReference type="OrthoDB" id="25954at2"/>
<protein>
    <submittedName>
        <fullName evidence="6">Hemoglobin</fullName>
    </submittedName>
</protein>
<feature type="binding site" description="distal binding residue" evidence="5">
    <location>
        <position position="48"/>
    </location>
    <ligand>
        <name>heme</name>
        <dbReference type="ChEBI" id="CHEBI:30413"/>
    </ligand>
    <ligandPart>
        <name>Fe</name>
        <dbReference type="ChEBI" id="CHEBI:18248"/>
    </ligandPart>
</feature>
<proteinExistence type="predicted"/>
<dbReference type="EMBL" id="FYEW01000001">
    <property type="protein sequence ID" value="SNC59995.1"/>
    <property type="molecule type" value="Genomic_DNA"/>
</dbReference>
<reference evidence="7" key="1">
    <citation type="submission" date="2017-06" db="EMBL/GenBank/DDBJ databases">
        <authorList>
            <person name="Varghese N."/>
            <person name="Submissions S."/>
        </authorList>
    </citation>
    <scope>NUCLEOTIDE SEQUENCE [LARGE SCALE GENOMIC DNA]</scope>
    <source>
        <strain evidence="7">DSM 11116</strain>
    </source>
</reference>
<dbReference type="Proteomes" id="UP000198131">
    <property type="component" value="Unassembled WGS sequence"/>
</dbReference>
<keyword evidence="2 5" id="KW-0349">Heme</keyword>
<organism evidence="6 7">
    <name type="scientific">Hymenobacter gelipurpurascens</name>
    <dbReference type="NCBI Taxonomy" id="89968"/>
    <lineage>
        <taxon>Bacteria</taxon>
        <taxon>Pseudomonadati</taxon>
        <taxon>Bacteroidota</taxon>
        <taxon>Cytophagia</taxon>
        <taxon>Cytophagales</taxon>
        <taxon>Hymenobacteraceae</taxon>
        <taxon>Hymenobacter</taxon>
    </lineage>
</organism>
<evidence type="ECO:0000313" key="7">
    <source>
        <dbReference type="Proteomes" id="UP000198131"/>
    </source>
</evidence>
<dbReference type="SUPFAM" id="SSF46458">
    <property type="entry name" value="Globin-like"/>
    <property type="match status" value="1"/>
</dbReference>
<dbReference type="GO" id="GO:0019825">
    <property type="term" value="F:oxygen binding"/>
    <property type="evidence" value="ECO:0007669"/>
    <property type="project" value="InterPro"/>
</dbReference>
<keyword evidence="4 5" id="KW-0408">Iron</keyword>
<evidence type="ECO:0000256" key="5">
    <source>
        <dbReference type="PIRSR" id="PIRSR601486-1"/>
    </source>
</evidence>
<dbReference type="GO" id="GO:0020037">
    <property type="term" value="F:heme binding"/>
    <property type="evidence" value="ECO:0007669"/>
    <property type="project" value="InterPro"/>
</dbReference>
<keyword evidence="1" id="KW-0813">Transport</keyword>
<evidence type="ECO:0000256" key="1">
    <source>
        <dbReference type="ARBA" id="ARBA00022448"/>
    </source>
</evidence>
<dbReference type="InterPro" id="IPR009050">
    <property type="entry name" value="Globin-like_sf"/>
</dbReference>
<evidence type="ECO:0000313" key="6">
    <source>
        <dbReference type="EMBL" id="SNC59995.1"/>
    </source>
</evidence>
<evidence type="ECO:0000256" key="3">
    <source>
        <dbReference type="ARBA" id="ARBA00022723"/>
    </source>
</evidence>
<dbReference type="InterPro" id="IPR001486">
    <property type="entry name" value="Hemoglobin_trunc"/>
</dbReference>
<evidence type="ECO:0000256" key="4">
    <source>
        <dbReference type="ARBA" id="ARBA00023004"/>
    </source>
</evidence>